<keyword evidence="8" id="KW-0732">Signal</keyword>
<evidence type="ECO:0000256" key="2">
    <source>
        <dbReference type="ARBA" id="ARBA00022559"/>
    </source>
</evidence>
<dbReference type="PANTHER" id="PTHR33577:SF19">
    <property type="entry name" value="HEME HALOPEROXIDASE FAMILY PROFILE DOMAIN-CONTAINING PROTEIN-RELATED"/>
    <property type="match status" value="1"/>
</dbReference>
<evidence type="ECO:0000256" key="6">
    <source>
        <dbReference type="ARBA" id="ARBA00023004"/>
    </source>
</evidence>
<dbReference type="PROSITE" id="PS51405">
    <property type="entry name" value="HEME_HALOPEROXIDASE"/>
    <property type="match status" value="1"/>
</dbReference>
<evidence type="ECO:0000256" key="4">
    <source>
        <dbReference type="ARBA" id="ARBA00022723"/>
    </source>
</evidence>
<keyword evidence="3" id="KW-0349">Heme</keyword>
<dbReference type="InterPro" id="IPR036851">
    <property type="entry name" value="Chloroperoxidase-like_sf"/>
</dbReference>
<sequence length="247" mass="27434">MRSLLFTVALYSFATGLPNYHVKGHQWLPAGPRDSRSPCPGLNVLANHGWLPRSGKNIDLPTLQVAVSGAYNYDPDTFDGAFKQAQACNLTTTGNSSTFNLADLAKHDCIEFDGSLSRNDFYLGDDLHFNPRIWATTAKRLGLDHVSHDPLSKYVTVEQAAKARAARVADAMKANRKFNASENEMLGSPGTTALYLVTLWDDAVGAAPKEWIKSFFEWERLPFTRPLKQKTNDDINAMFQRVQAVKV</sequence>
<evidence type="ECO:0000256" key="5">
    <source>
        <dbReference type="ARBA" id="ARBA00023002"/>
    </source>
</evidence>
<name>G9N5M6_HYPVG</name>
<feature type="signal peptide" evidence="8">
    <location>
        <begin position="1"/>
        <end position="16"/>
    </location>
</feature>
<comment type="cofactor">
    <cofactor evidence="1">
        <name>heme b</name>
        <dbReference type="ChEBI" id="CHEBI:60344"/>
    </cofactor>
</comment>
<dbReference type="GO" id="GO:0046872">
    <property type="term" value="F:metal ion binding"/>
    <property type="evidence" value="ECO:0007669"/>
    <property type="project" value="UniProtKB-KW"/>
</dbReference>
<dbReference type="AlphaFoldDB" id="G9N5M6"/>
<dbReference type="OMA" id="MINHAAQ"/>
<comment type="similarity">
    <text evidence="7">Belongs to the chloroperoxidase family.</text>
</comment>
<evidence type="ECO:0000256" key="3">
    <source>
        <dbReference type="ARBA" id="ARBA00022617"/>
    </source>
</evidence>
<evidence type="ECO:0000256" key="1">
    <source>
        <dbReference type="ARBA" id="ARBA00001970"/>
    </source>
</evidence>
<dbReference type="GO" id="GO:0004601">
    <property type="term" value="F:peroxidase activity"/>
    <property type="evidence" value="ECO:0007669"/>
    <property type="project" value="UniProtKB-KW"/>
</dbReference>
<keyword evidence="6" id="KW-0408">Iron</keyword>
<reference evidence="10 11" key="1">
    <citation type="journal article" date="2011" name="Genome Biol.">
        <title>Comparative genome sequence analysis underscores mycoparasitism as the ancestral life style of Trichoderma.</title>
        <authorList>
            <person name="Kubicek C.P."/>
            <person name="Herrera-Estrella A."/>
            <person name="Seidl-Seiboth V."/>
            <person name="Martinez D.A."/>
            <person name="Druzhinina I.S."/>
            <person name="Thon M."/>
            <person name="Zeilinger S."/>
            <person name="Casas-Flores S."/>
            <person name="Horwitz B.A."/>
            <person name="Mukherjee P.K."/>
            <person name="Mukherjee M."/>
            <person name="Kredics L."/>
            <person name="Alcaraz L.D."/>
            <person name="Aerts A."/>
            <person name="Antal Z."/>
            <person name="Atanasova L."/>
            <person name="Cervantes-Badillo M.G."/>
            <person name="Challacombe J."/>
            <person name="Chertkov O."/>
            <person name="McCluskey K."/>
            <person name="Coulpier F."/>
            <person name="Deshpande N."/>
            <person name="von Doehren H."/>
            <person name="Ebbole D.J."/>
            <person name="Esquivel-Naranjo E.U."/>
            <person name="Fekete E."/>
            <person name="Flipphi M."/>
            <person name="Glaser F."/>
            <person name="Gomez-Rodriguez E.Y."/>
            <person name="Gruber S."/>
            <person name="Han C."/>
            <person name="Henrissat B."/>
            <person name="Hermosa R."/>
            <person name="Hernandez-Onate M."/>
            <person name="Karaffa L."/>
            <person name="Kosti I."/>
            <person name="Le Crom S."/>
            <person name="Lindquist E."/>
            <person name="Lucas S."/>
            <person name="Luebeck M."/>
            <person name="Luebeck P.S."/>
            <person name="Margeot A."/>
            <person name="Metz B."/>
            <person name="Misra M."/>
            <person name="Nevalainen H."/>
            <person name="Omann M."/>
            <person name="Packer N."/>
            <person name="Perrone G."/>
            <person name="Uresti-Rivera E.E."/>
            <person name="Salamov A."/>
            <person name="Schmoll M."/>
            <person name="Seiboth B."/>
            <person name="Shapiro H."/>
            <person name="Sukno S."/>
            <person name="Tamayo-Ramos J.A."/>
            <person name="Tisch D."/>
            <person name="Wiest A."/>
            <person name="Wilkinson H.H."/>
            <person name="Zhang M."/>
            <person name="Coutinho P.M."/>
            <person name="Kenerley C.M."/>
            <person name="Monte E."/>
            <person name="Baker S.E."/>
            <person name="Grigoriev I.V."/>
        </authorList>
    </citation>
    <scope>NUCLEOTIDE SEQUENCE [LARGE SCALE GENOMIC DNA]</scope>
    <source>
        <strain evidence="11">Gv29-8 / FGSC 10586</strain>
    </source>
</reference>
<dbReference type="HOGENOM" id="CLU_050230_0_2_1"/>
<dbReference type="OrthoDB" id="407298at2759"/>
<keyword evidence="2" id="KW-0575">Peroxidase</keyword>
<dbReference type="SUPFAM" id="SSF47571">
    <property type="entry name" value="Cloroperoxidase"/>
    <property type="match status" value="1"/>
</dbReference>
<evidence type="ECO:0000256" key="7">
    <source>
        <dbReference type="ARBA" id="ARBA00025795"/>
    </source>
</evidence>
<evidence type="ECO:0000313" key="11">
    <source>
        <dbReference type="Proteomes" id="UP000007115"/>
    </source>
</evidence>
<feature type="domain" description="Heme haloperoxidase family profile" evidence="9">
    <location>
        <begin position="23"/>
        <end position="237"/>
    </location>
</feature>
<gene>
    <name evidence="10" type="ORF">TRIVIDRAFT_67284</name>
</gene>
<dbReference type="Gene3D" id="1.10.489.10">
    <property type="entry name" value="Chloroperoxidase-like"/>
    <property type="match status" value="1"/>
</dbReference>
<dbReference type="PANTHER" id="PTHR33577">
    <property type="entry name" value="STERIGMATOCYSTIN BIOSYNTHESIS PEROXIDASE STCC-RELATED"/>
    <property type="match status" value="1"/>
</dbReference>
<dbReference type="eggNOG" id="ENOG502SJGD">
    <property type="taxonomic scope" value="Eukaryota"/>
</dbReference>
<dbReference type="InParanoid" id="G9N5M6"/>
<dbReference type="EMBL" id="ABDF02000087">
    <property type="protein sequence ID" value="EHK18068.1"/>
    <property type="molecule type" value="Genomic_DNA"/>
</dbReference>
<evidence type="ECO:0000259" key="9">
    <source>
        <dbReference type="PROSITE" id="PS51405"/>
    </source>
</evidence>
<dbReference type="InterPro" id="IPR000028">
    <property type="entry name" value="Chloroperoxidase"/>
</dbReference>
<comment type="caution">
    <text evidence="10">The sequence shown here is derived from an EMBL/GenBank/DDBJ whole genome shotgun (WGS) entry which is preliminary data.</text>
</comment>
<keyword evidence="5" id="KW-0560">Oxidoreductase</keyword>
<dbReference type="GeneID" id="25796933"/>
<evidence type="ECO:0000256" key="8">
    <source>
        <dbReference type="SAM" id="SignalP"/>
    </source>
</evidence>
<keyword evidence="11" id="KW-1185">Reference proteome</keyword>
<protein>
    <recommendedName>
        <fullName evidence="9">Heme haloperoxidase family profile domain-containing protein</fullName>
    </recommendedName>
</protein>
<dbReference type="Proteomes" id="UP000007115">
    <property type="component" value="Unassembled WGS sequence"/>
</dbReference>
<accession>G9N5M6</accession>
<proteinExistence type="inferred from homology"/>
<keyword evidence="4" id="KW-0479">Metal-binding</keyword>
<dbReference type="Pfam" id="PF01328">
    <property type="entry name" value="Peroxidase_2"/>
    <property type="match status" value="1"/>
</dbReference>
<evidence type="ECO:0000313" key="10">
    <source>
        <dbReference type="EMBL" id="EHK18068.1"/>
    </source>
</evidence>
<dbReference type="VEuPathDB" id="FungiDB:TRIVIDRAFT_67284"/>
<feature type="chain" id="PRO_5003524599" description="Heme haloperoxidase family profile domain-containing protein" evidence="8">
    <location>
        <begin position="17"/>
        <end position="247"/>
    </location>
</feature>
<organism evidence="10 11">
    <name type="scientific">Hypocrea virens (strain Gv29-8 / FGSC 10586)</name>
    <name type="common">Gliocladium virens</name>
    <name type="synonym">Trichoderma virens</name>
    <dbReference type="NCBI Taxonomy" id="413071"/>
    <lineage>
        <taxon>Eukaryota</taxon>
        <taxon>Fungi</taxon>
        <taxon>Dikarya</taxon>
        <taxon>Ascomycota</taxon>
        <taxon>Pezizomycotina</taxon>
        <taxon>Sordariomycetes</taxon>
        <taxon>Hypocreomycetidae</taxon>
        <taxon>Hypocreales</taxon>
        <taxon>Hypocreaceae</taxon>
        <taxon>Trichoderma</taxon>
    </lineage>
</organism>
<dbReference type="STRING" id="413071.G9N5M6"/>
<dbReference type="RefSeq" id="XP_013952266.1">
    <property type="nucleotide sequence ID" value="XM_014096791.1"/>
</dbReference>